<evidence type="ECO:0000313" key="4">
    <source>
        <dbReference type="EMBL" id="OPJ59029.1"/>
    </source>
</evidence>
<dbReference type="PANTHER" id="PTHR43479:SF11">
    <property type="entry name" value="ACREF_ENVCD OPERON REPRESSOR-RELATED"/>
    <property type="match status" value="1"/>
</dbReference>
<dbReference type="InterPro" id="IPR050624">
    <property type="entry name" value="HTH-type_Tx_Regulator"/>
</dbReference>
<dbReference type="RefSeq" id="WP_079441375.1">
    <property type="nucleotide sequence ID" value="NZ_MZGT01000060.1"/>
</dbReference>
<dbReference type="PANTHER" id="PTHR43479">
    <property type="entry name" value="ACREF/ENVCD OPERON REPRESSOR-RELATED"/>
    <property type="match status" value="1"/>
</dbReference>
<dbReference type="Gene3D" id="1.10.357.10">
    <property type="entry name" value="Tetracycline Repressor, domain 2"/>
    <property type="match status" value="1"/>
</dbReference>
<evidence type="ECO:0000256" key="2">
    <source>
        <dbReference type="PROSITE-ProRule" id="PRU00335"/>
    </source>
</evidence>
<proteinExistence type="predicted"/>
<dbReference type="PROSITE" id="PS50977">
    <property type="entry name" value="HTH_TETR_2"/>
    <property type="match status" value="1"/>
</dbReference>
<dbReference type="InterPro" id="IPR001647">
    <property type="entry name" value="HTH_TetR"/>
</dbReference>
<keyword evidence="1 2" id="KW-0238">DNA-binding</keyword>
<sequence>MTNKYNSEQNKITKESIFGALMTLMEKKDFKNISITEVSQKAGVSRMAFYRNYSIMEDIIIDHLDDIFKEYSTLLNNKEISNYEMTRLYFYYFRQQQKFIENLLQSKLTHLILERSVEFLNILSTAITCTMDCSPEFEKYNIDFIAGGFFNVLISWCKNGMIESDEKMAEMVHARLSNHIARISFI</sequence>
<dbReference type="InterPro" id="IPR039532">
    <property type="entry name" value="TetR_C_Firmicutes"/>
</dbReference>
<dbReference type="STRING" id="225345.CLCHR_37120"/>
<dbReference type="Proteomes" id="UP000191056">
    <property type="component" value="Unassembled WGS sequence"/>
</dbReference>
<keyword evidence="5" id="KW-1185">Reference proteome</keyword>
<evidence type="ECO:0000313" key="5">
    <source>
        <dbReference type="Proteomes" id="UP000191056"/>
    </source>
</evidence>
<accession>A0A1V4IGI5</accession>
<evidence type="ECO:0000256" key="1">
    <source>
        <dbReference type="ARBA" id="ARBA00023125"/>
    </source>
</evidence>
<feature type="domain" description="HTH tetR-type" evidence="3">
    <location>
        <begin position="11"/>
        <end position="71"/>
    </location>
</feature>
<dbReference type="EMBL" id="MZGT01000060">
    <property type="protein sequence ID" value="OPJ59029.1"/>
    <property type="molecule type" value="Genomic_DNA"/>
</dbReference>
<feature type="DNA-binding region" description="H-T-H motif" evidence="2">
    <location>
        <begin position="34"/>
        <end position="53"/>
    </location>
</feature>
<reference evidence="4 5" key="1">
    <citation type="submission" date="2017-03" db="EMBL/GenBank/DDBJ databases">
        <title>Genome sequence of Clostridium chromiireducens DSM 23318.</title>
        <authorList>
            <person name="Poehlein A."/>
            <person name="Daniel R."/>
        </authorList>
    </citation>
    <scope>NUCLEOTIDE SEQUENCE [LARGE SCALE GENOMIC DNA]</scope>
    <source>
        <strain evidence="4 5">DSM 23318</strain>
    </source>
</reference>
<dbReference type="OrthoDB" id="9810250at2"/>
<gene>
    <name evidence="4" type="ORF">CLCHR_37120</name>
</gene>
<dbReference type="SUPFAM" id="SSF46689">
    <property type="entry name" value="Homeodomain-like"/>
    <property type="match status" value="1"/>
</dbReference>
<dbReference type="InterPro" id="IPR009057">
    <property type="entry name" value="Homeodomain-like_sf"/>
</dbReference>
<dbReference type="GO" id="GO:0003677">
    <property type="term" value="F:DNA binding"/>
    <property type="evidence" value="ECO:0007669"/>
    <property type="project" value="UniProtKB-UniRule"/>
</dbReference>
<dbReference type="AlphaFoldDB" id="A0A1V4IGI5"/>
<protein>
    <recommendedName>
        <fullName evidence="3">HTH tetR-type domain-containing protein</fullName>
    </recommendedName>
</protein>
<name>A0A1V4IGI5_9CLOT</name>
<dbReference type="Pfam" id="PF14278">
    <property type="entry name" value="TetR_C_8"/>
    <property type="match status" value="1"/>
</dbReference>
<evidence type="ECO:0000259" key="3">
    <source>
        <dbReference type="PROSITE" id="PS50977"/>
    </source>
</evidence>
<comment type="caution">
    <text evidence="4">The sequence shown here is derived from an EMBL/GenBank/DDBJ whole genome shotgun (WGS) entry which is preliminary data.</text>
</comment>
<organism evidence="4 5">
    <name type="scientific">Clostridium chromiireducens</name>
    <dbReference type="NCBI Taxonomy" id="225345"/>
    <lineage>
        <taxon>Bacteria</taxon>
        <taxon>Bacillati</taxon>
        <taxon>Bacillota</taxon>
        <taxon>Clostridia</taxon>
        <taxon>Eubacteriales</taxon>
        <taxon>Clostridiaceae</taxon>
        <taxon>Clostridium</taxon>
    </lineage>
</organism>